<dbReference type="GO" id="GO:0008168">
    <property type="term" value="F:methyltransferase activity"/>
    <property type="evidence" value="ECO:0007669"/>
    <property type="project" value="TreeGrafter"/>
</dbReference>
<comment type="similarity">
    <text evidence="1">Belongs to the methyltransferase superfamily. LaeA methyltransferase family.</text>
</comment>
<evidence type="ECO:0000313" key="4">
    <source>
        <dbReference type="Proteomes" id="UP000288725"/>
    </source>
</evidence>
<dbReference type="Proteomes" id="UP000288725">
    <property type="component" value="Chromosome 3"/>
</dbReference>
<dbReference type="Pfam" id="PF13489">
    <property type="entry name" value="Methyltransf_23"/>
    <property type="match status" value="1"/>
</dbReference>
<evidence type="ECO:0000256" key="1">
    <source>
        <dbReference type="ARBA" id="ARBA00038158"/>
    </source>
</evidence>
<reference evidence="3 4" key="1">
    <citation type="submission" date="2018-12" db="EMBL/GenBank/DDBJ databases">
        <title>Genome of Verticillium dahliae isolate Getta Getta.</title>
        <authorList>
            <person name="Gardiner D.M."/>
        </authorList>
    </citation>
    <scope>NUCLEOTIDE SEQUENCE [LARGE SCALE GENOMIC DNA]</scope>
    <source>
        <strain evidence="3 4">Getta Getta</strain>
    </source>
</reference>
<organism evidence="3 4">
    <name type="scientific">Verticillium dahliae</name>
    <name type="common">Verticillium wilt</name>
    <dbReference type="NCBI Taxonomy" id="27337"/>
    <lineage>
        <taxon>Eukaryota</taxon>
        <taxon>Fungi</taxon>
        <taxon>Dikarya</taxon>
        <taxon>Ascomycota</taxon>
        <taxon>Pezizomycotina</taxon>
        <taxon>Sordariomycetes</taxon>
        <taxon>Hypocreomycetidae</taxon>
        <taxon>Glomerellales</taxon>
        <taxon>Plectosphaerellaceae</taxon>
        <taxon>Verticillium</taxon>
    </lineage>
</organism>
<proteinExistence type="inferred from homology"/>
<evidence type="ECO:0008006" key="5">
    <source>
        <dbReference type="Google" id="ProtNLM"/>
    </source>
</evidence>
<protein>
    <recommendedName>
        <fullName evidence="5">Methyltransferase domain-containing protein</fullName>
    </recommendedName>
</protein>
<feature type="region of interest" description="Disordered" evidence="2">
    <location>
        <begin position="1"/>
        <end position="26"/>
    </location>
</feature>
<accession>A0A444RN72</accession>
<dbReference type="PANTHER" id="PTHR43591:SF24">
    <property type="entry name" value="2-METHOXY-6-POLYPRENYL-1,4-BENZOQUINOL METHYLASE, MITOCHONDRIAL"/>
    <property type="match status" value="1"/>
</dbReference>
<sequence>METFGQQSPAPSPDTVPIDSSSSRTASLLVTAPPPSLATEDYGSDFSTGEDTVVGEDRFTKNTPAAVVDTIGCSFKSRVLSTLMSMCCFYPQNDADDEPYFQCKGRTTPPQWKLDDLASAHGSSHGFPNQWFRIDEEAKEYQTTMHIFLTDMDEGRLLPMEATNAKNILDVGTGTGDWALDVAAANPTATVIGTDVAPIQRTSYCGNVVFYVDDANHTDWAWGARFDFVRMRGLNGGIKSWTATLRAAASCLHAGGVIEISDMVWRPSSPPIPGSVWFDWEKMFKVLTDANGLDVDLYENNRAQGELEKLGLEVLFYSSRKHSVGYTTHIYDDRSVLVCAVEQMKGVLALAMEVVPGHANLGDLMHRLETEIFDKGIVIEVLKVVARKPAVQ</sequence>
<comment type="caution">
    <text evidence="3">The sequence shown here is derived from an EMBL/GenBank/DDBJ whole genome shotgun (WGS) entry which is preliminary data.</text>
</comment>
<dbReference type="AlphaFoldDB" id="A0A444RN72"/>
<evidence type="ECO:0000313" key="3">
    <source>
        <dbReference type="EMBL" id="RXG42546.1"/>
    </source>
</evidence>
<dbReference type="EMBL" id="RSDZ01000127">
    <property type="protein sequence ID" value="RXG42546.1"/>
    <property type="molecule type" value="Genomic_DNA"/>
</dbReference>
<evidence type="ECO:0000256" key="2">
    <source>
        <dbReference type="SAM" id="MobiDB-lite"/>
    </source>
</evidence>
<dbReference type="PANTHER" id="PTHR43591">
    <property type="entry name" value="METHYLTRANSFERASE"/>
    <property type="match status" value="1"/>
</dbReference>
<dbReference type="CDD" id="cd02440">
    <property type="entry name" value="AdoMet_MTases"/>
    <property type="match status" value="1"/>
</dbReference>
<name>A0A444RN72_VERDA</name>
<dbReference type="InterPro" id="IPR029063">
    <property type="entry name" value="SAM-dependent_MTases_sf"/>
</dbReference>
<gene>
    <name evidence="3" type="ORF">VDGE_30210</name>
</gene>
<dbReference type="SUPFAM" id="SSF53335">
    <property type="entry name" value="S-adenosyl-L-methionine-dependent methyltransferases"/>
    <property type="match status" value="1"/>
</dbReference>
<dbReference type="Gene3D" id="3.40.50.150">
    <property type="entry name" value="Vaccinia Virus protein VP39"/>
    <property type="match status" value="1"/>
</dbReference>